<feature type="transmembrane region" description="Helical" evidence="1">
    <location>
        <begin position="71"/>
        <end position="90"/>
    </location>
</feature>
<protein>
    <submittedName>
        <fullName evidence="2">Uncharacterized protein</fullName>
    </submittedName>
</protein>
<proteinExistence type="predicted"/>
<organism evidence="2 3">
    <name type="scientific">Ensete ventricosum</name>
    <name type="common">Abyssinian banana</name>
    <name type="synonym">Musa ensete</name>
    <dbReference type="NCBI Taxonomy" id="4639"/>
    <lineage>
        <taxon>Eukaryota</taxon>
        <taxon>Viridiplantae</taxon>
        <taxon>Streptophyta</taxon>
        <taxon>Embryophyta</taxon>
        <taxon>Tracheophyta</taxon>
        <taxon>Spermatophyta</taxon>
        <taxon>Magnoliopsida</taxon>
        <taxon>Liliopsida</taxon>
        <taxon>Zingiberales</taxon>
        <taxon>Musaceae</taxon>
        <taxon>Ensete</taxon>
    </lineage>
</organism>
<evidence type="ECO:0000313" key="2">
    <source>
        <dbReference type="EMBL" id="RRT68331.1"/>
    </source>
</evidence>
<comment type="caution">
    <text evidence="2">The sequence shown here is derived from an EMBL/GenBank/DDBJ whole genome shotgun (WGS) entry which is preliminary data.</text>
</comment>
<keyword evidence="1" id="KW-1133">Transmembrane helix</keyword>
<evidence type="ECO:0000256" key="1">
    <source>
        <dbReference type="SAM" id="Phobius"/>
    </source>
</evidence>
<evidence type="ECO:0000313" key="3">
    <source>
        <dbReference type="Proteomes" id="UP000287651"/>
    </source>
</evidence>
<keyword evidence="1" id="KW-0472">Membrane</keyword>
<sequence length="104" mass="11806">MASRKFRFLVGLLVVISATASSSLPFIVLHGMTASQTAPISLVLKEKLEMESGTLGLCHFRNRLIFFFEKYALLEFILYILFLTNIFRMLQADVVCQKVIKLFG</sequence>
<name>A0A426ZWI9_ENSVE</name>
<reference evidence="2 3" key="1">
    <citation type="journal article" date="2014" name="Agronomy (Basel)">
        <title>A Draft Genome Sequence for Ensete ventricosum, the Drought-Tolerant Tree Against Hunger.</title>
        <authorList>
            <person name="Harrison J."/>
            <person name="Moore K.A."/>
            <person name="Paszkiewicz K."/>
            <person name="Jones T."/>
            <person name="Grant M."/>
            <person name="Ambacheew D."/>
            <person name="Muzemil S."/>
            <person name="Studholme D.J."/>
        </authorList>
    </citation>
    <scope>NUCLEOTIDE SEQUENCE [LARGE SCALE GENOMIC DNA]</scope>
</reference>
<accession>A0A426ZWI9</accession>
<dbReference type="AlphaFoldDB" id="A0A426ZWI9"/>
<gene>
    <name evidence="2" type="ORF">B296_00013046</name>
</gene>
<keyword evidence="1" id="KW-0812">Transmembrane</keyword>
<dbReference type="EMBL" id="AMZH03004732">
    <property type="protein sequence ID" value="RRT68331.1"/>
    <property type="molecule type" value="Genomic_DNA"/>
</dbReference>
<dbReference type="Proteomes" id="UP000287651">
    <property type="component" value="Unassembled WGS sequence"/>
</dbReference>